<accession>A0A7X6KRT2</accession>
<keyword evidence="1" id="KW-0472">Membrane</keyword>
<keyword evidence="1" id="KW-0812">Transmembrane</keyword>
<keyword evidence="1" id="KW-1133">Transmembrane helix</keyword>
<dbReference type="EMBL" id="JAAXOX010000001">
    <property type="protein sequence ID" value="NKY21076.1"/>
    <property type="molecule type" value="Genomic_DNA"/>
</dbReference>
<dbReference type="Proteomes" id="UP000581206">
    <property type="component" value="Unassembled WGS sequence"/>
</dbReference>
<name>A0A7X6KRT2_9CELL</name>
<dbReference type="RefSeq" id="WP_168628210.1">
    <property type="nucleotide sequence ID" value="NZ_BONL01000014.1"/>
</dbReference>
<organism evidence="2 3">
    <name type="scientific">Cellulomonas denverensis</name>
    <dbReference type="NCBI Taxonomy" id="264297"/>
    <lineage>
        <taxon>Bacteria</taxon>
        <taxon>Bacillati</taxon>
        <taxon>Actinomycetota</taxon>
        <taxon>Actinomycetes</taxon>
        <taxon>Micrococcales</taxon>
        <taxon>Cellulomonadaceae</taxon>
        <taxon>Cellulomonas</taxon>
    </lineage>
</organism>
<keyword evidence="3" id="KW-1185">Reference proteome</keyword>
<reference evidence="2 3" key="1">
    <citation type="submission" date="2020-04" db="EMBL/GenBank/DDBJ databases">
        <title>MicrobeNet Type strains.</title>
        <authorList>
            <person name="Nicholson A.C."/>
        </authorList>
    </citation>
    <scope>NUCLEOTIDE SEQUENCE [LARGE SCALE GENOMIC DNA]</scope>
    <source>
        <strain evidence="2 3">ATCC BAA-788</strain>
    </source>
</reference>
<protein>
    <submittedName>
        <fullName evidence="2">Molybdopterin oxidoreductase</fullName>
    </submittedName>
</protein>
<evidence type="ECO:0000313" key="3">
    <source>
        <dbReference type="Proteomes" id="UP000581206"/>
    </source>
</evidence>
<proteinExistence type="predicted"/>
<comment type="caution">
    <text evidence="2">The sequence shown here is derived from an EMBL/GenBank/DDBJ whole genome shotgun (WGS) entry which is preliminary data.</text>
</comment>
<evidence type="ECO:0000256" key="1">
    <source>
        <dbReference type="SAM" id="Phobius"/>
    </source>
</evidence>
<sequence length="39" mass="4263">MTAPRTHLRKRHHAAWWVVCAWSSLAILVLVGLLAAAGV</sequence>
<evidence type="ECO:0000313" key="2">
    <source>
        <dbReference type="EMBL" id="NKY21076.1"/>
    </source>
</evidence>
<feature type="transmembrane region" description="Helical" evidence="1">
    <location>
        <begin position="14"/>
        <end position="37"/>
    </location>
</feature>
<gene>
    <name evidence="2" type="ORF">HGA03_00160</name>
</gene>
<dbReference type="AlphaFoldDB" id="A0A7X6KRT2"/>